<proteinExistence type="predicted"/>
<dbReference type="GO" id="GO:0071555">
    <property type="term" value="P:cell wall organization"/>
    <property type="evidence" value="ECO:0007669"/>
    <property type="project" value="UniProtKB-KW"/>
</dbReference>
<dbReference type="OrthoDB" id="9772024at2"/>
<dbReference type="Gene3D" id="2.60.40.10">
    <property type="entry name" value="Immunoglobulins"/>
    <property type="match status" value="1"/>
</dbReference>
<dbReference type="CDD" id="cd02696">
    <property type="entry name" value="MurNAc-LAA"/>
    <property type="match status" value="1"/>
</dbReference>
<dbReference type="PATRIC" id="fig|1173022.3.peg.3658"/>
<dbReference type="EMBL" id="CP003620">
    <property type="protein sequence ID" value="AFZ14214.1"/>
    <property type="molecule type" value="Genomic_DNA"/>
</dbReference>
<evidence type="ECO:0000256" key="1">
    <source>
        <dbReference type="ARBA" id="ARBA00022801"/>
    </source>
</evidence>
<evidence type="ECO:0000256" key="3">
    <source>
        <dbReference type="SAM" id="SignalP"/>
    </source>
</evidence>
<dbReference type="InterPro" id="IPR013783">
    <property type="entry name" value="Ig-like_fold"/>
</dbReference>
<feature type="domain" description="SH3b" evidence="4">
    <location>
        <begin position="225"/>
        <end position="284"/>
    </location>
</feature>
<dbReference type="GO" id="GO:0008745">
    <property type="term" value="F:N-acetylmuramoyl-L-alanine amidase activity"/>
    <property type="evidence" value="ECO:0007669"/>
    <property type="project" value="InterPro"/>
</dbReference>
<protein>
    <submittedName>
        <fullName evidence="6">Cell wall hydrolase/autolysin</fullName>
    </submittedName>
</protein>
<keyword evidence="3" id="KW-0732">Signal</keyword>
<evidence type="ECO:0000313" key="7">
    <source>
        <dbReference type="Proteomes" id="UP000010472"/>
    </source>
</evidence>
<reference evidence="6 7" key="1">
    <citation type="submission" date="2012-06" db="EMBL/GenBank/DDBJ databases">
        <title>Finished chromosome of genome of Crinalium epipsammum PCC 9333.</title>
        <authorList>
            <consortium name="US DOE Joint Genome Institute"/>
            <person name="Gugger M."/>
            <person name="Coursin T."/>
            <person name="Rippka R."/>
            <person name="Tandeau De Marsac N."/>
            <person name="Huntemann M."/>
            <person name="Wei C.-L."/>
            <person name="Han J."/>
            <person name="Detter J.C."/>
            <person name="Han C."/>
            <person name="Tapia R."/>
            <person name="Davenport K."/>
            <person name="Daligault H."/>
            <person name="Erkkila T."/>
            <person name="Gu W."/>
            <person name="Munk A.C.C."/>
            <person name="Teshima H."/>
            <person name="Xu Y."/>
            <person name="Chain P."/>
            <person name="Chen A."/>
            <person name="Krypides N."/>
            <person name="Mavromatis K."/>
            <person name="Markowitz V."/>
            <person name="Szeto E."/>
            <person name="Ivanova N."/>
            <person name="Mikhailova N."/>
            <person name="Ovchinnikova G."/>
            <person name="Pagani I."/>
            <person name="Pati A."/>
            <person name="Goodwin L."/>
            <person name="Peters L."/>
            <person name="Pitluck S."/>
            <person name="Woyke T."/>
            <person name="Kerfeld C."/>
        </authorList>
    </citation>
    <scope>NUCLEOTIDE SEQUENCE [LARGE SCALE GENOMIC DNA]</scope>
    <source>
        <strain evidence="6 7">PCC 9333</strain>
    </source>
</reference>
<accession>K9W347</accession>
<gene>
    <name evidence="6" type="ORF">Cri9333_3386</name>
</gene>
<keyword evidence="7" id="KW-1185">Reference proteome</keyword>
<dbReference type="SMART" id="SM00646">
    <property type="entry name" value="Ami_3"/>
    <property type="match status" value="1"/>
</dbReference>
<dbReference type="RefSeq" id="WP_015204320.1">
    <property type="nucleotide sequence ID" value="NC_019753.1"/>
</dbReference>
<feature type="domain" description="MurNAc-LAA" evidence="5">
    <location>
        <begin position="466"/>
        <end position="578"/>
    </location>
</feature>
<dbReference type="AlphaFoldDB" id="K9W347"/>
<dbReference type="Proteomes" id="UP000010472">
    <property type="component" value="Chromosome"/>
</dbReference>
<dbReference type="KEGG" id="cep:Cri9333_3386"/>
<dbReference type="SMART" id="SM00287">
    <property type="entry name" value="SH3b"/>
    <property type="match status" value="1"/>
</dbReference>
<keyword evidence="1 6" id="KW-0378">Hydrolase</keyword>
<sequence>MRNILGLAVLGSLITFPALAQQSLYVSYPPTTYKTASDRIFVMGTAPSKGQVLVNGTAIPRSPAGHFAPSFPLMLGENQFKVRYQDKEINLKVTRTATQAVIPKGVEFAEGSLEPSVDISRMPGELFCFGAIAPSQANVSVNIGGQTIPLFVQEQVVNLPANSAALVSAQQNQPSAVSGAGHYLGCAAAAAAADLGNPQFQLEKNGQQVSQQGPGKVQIISPAKLEIAEVIVDNGIARSGASTDFARLTPLPKGTKASITGREGEWVRLDYGGWINSKEVKIVPGSVPPKSIIRSITSRKVGGATEVVFPLQVPVPVTVQQGDRKLVLTLYNTTSQTDIIRLDDDPIISRLDWQQVSPGVVQYTFNLKSLQQWGYKLQYRGTSLVLSLRHPAKISKQASKPLSGIKIVLDPGHGGKESGAAGPTGYLEKDANLYVSKLVGYQLMARGATVYMTRETDKQVSLPERVAIIDKVQPAIAVSIHYNSLPDQGDALKTQGFGAFWYHPQAHSLAMFVHNHIVQNARRPSYGVFWDNLALARPATTPSVLLELGFMSNPQEFEWVANPQQQQKMAKAIADGITQWFAATK</sequence>
<dbReference type="PANTHER" id="PTHR30404">
    <property type="entry name" value="N-ACETYLMURAMOYL-L-ALANINE AMIDASE"/>
    <property type="match status" value="1"/>
</dbReference>
<dbReference type="GO" id="GO:0009253">
    <property type="term" value="P:peptidoglycan catabolic process"/>
    <property type="evidence" value="ECO:0007669"/>
    <property type="project" value="InterPro"/>
</dbReference>
<dbReference type="InterPro" id="IPR050695">
    <property type="entry name" value="N-acetylmuramoyl_amidase_3"/>
</dbReference>
<dbReference type="PANTHER" id="PTHR30404:SF0">
    <property type="entry name" value="N-ACETYLMURAMOYL-L-ALANINE AMIDASE AMIC"/>
    <property type="match status" value="1"/>
</dbReference>
<dbReference type="HOGENOM" id="CLU_031959_0_0_3"/>
<dbReference type="GO" id="GO:0030288">
    <property type="term" value="C:outer membrane-bounded periplasmic space"/>
    <property type="evidence" value="ECO:0007669"/>
    <property type="project" value="TreeGrafter"/>
</dbReference>
<dbReference type="Gene3D" id="2.30.30.40">
    <property type="entry name" value="SH3 Domains"/>
    <property type="match status" value="1"/>
</dbReference>
<keyword evidence="2" id="KW-0961">Cell wall biogenesis/degradation</keyword>
<dbReference type="InterPro" id="IPR002508">
    <property type="entry name" value="MurNAc-LAA_cat"/>
</dbReference>
<name>K9W347_9CYAN</name>
<evidence type="ECO:0000313" key="6">
    <source>
        <dbReference type="EMBL" id="AFZ14214.1"/>
    </source>
</evidence>
<dbReference type="STRING" id="1173022.Cri9333_3386"/>
<dbReference type="Gene3D" id="3.40.630.40">
    <property type="entry name" value="Zn-dependent exopeptidases"/>
    <property type="match status" value="1"/>
</dbReference>
<organism evidence="6 7">
    <name type="scientific">Crinalium epipsammum PCC 9333</name>
    <dbReference type="NCBI Taxonomy" id="1173022"/>
    <lineage>
        <taxon>Bacteria</taxon>
        <taxon>Bacillati</taxon>
        <taxon>Cyanobacteriota</taxon>
        <taxon>Cyanophyceae</taxon>
        <taxon>Gomontiellales</taxon>
        <taxon>Gomontiellaceae</taxon>
        <taxon>Crinalium</taxon>
    </lineage>
</organism>
<dbReference type="InterPro" id="IPR003646">
    <property type="entry name" value="SH3-like_bac-type"/>
</dbReference>
<dbReference type="Pfam" id="PF08239">
    <property type="entry name" value="SH3_3"/>
    <property type="match status" value="1"/>
</dbReference>
<evidence type="ECO:0000259" key="5">
    <source>
        <dbReference type="SMART" id="SM00646"/>
    </source>
</evidence>
<feature type="signal peptide" evidence="3">
    <location>
        <begin position="1"/>
        <end position="20"/>
    </location>
</feature>
<feature type="chain" id="PRO_5003937893" evidence="3">
    <location>
        <begin position="21"/>
        <end position="585"/>
    </location>
</feature>
<dbReference type="eggNOG" id="COG0860">
    <property type="taxonomic scope" value="Bacteria"/>
</dbReference>
<dbReference type="Pfam" id="PF01520">
    <property type="entry name" value="Amidase_3"/>
    <property type="match status" value="1"/>
</dbReference>
<evidence type="ECO:0000259" key="4">
    <source>
        <dbReference type="SMART" id="SM00287"/>
    </source>
</evidence>
<evidence type="ECO:0000256" key="2">
    <source>
        <dbReference type="ARBA" id="ARBA00023316"/>
    </source>
</evidence>
<dbReference type="SUPFAM" id="SSF53187">
    <property type="entry name" value="Zn-dependent exopeptidases"/>
    <property type="match status" value="1"/>
</dbReference>